<proteinExistence type="predicted"/>
<evidence type="ECO:0000313" key="2">
    <source>
        <dbReference type="Proteomes" id="UP000016584"/>
    </source>
</evidence>
<reference evidence="1 2" key="1">
    <citation type="journal article" date="2013" name="Genome Announc.">
        <title>The Draft Genome Sequence of Sphingomonas paucimobilis Strain HER1398 (Proteobacteria), Host to the Giant PAU Phage, Indicates That It Is a Member of the Genus Sphingobacterium (Bacteroidetes).</title>
        <authorList>
            <person name="White R.A.III."/>
            <person name="Suttle C.A."/>
        </authorList>
    </citation>
    <scope>NUCLEOTIDE SEQUENCE [LARGE SCALE GENOMIC DNA]</scope>
    <source>
        <strain evidence="1 2">HER1398</strain>
    </source>
</reference>
<evidence type="ECO:0000313" key="1">
    <source>
        <dbReference type="EMBL" id="ERJ61151.1"/>
    </source>
</evidence>
<gene>
    <name evidence="1" type="ORF">M472_20580</name>
</gene>
<comment type="caution">
    <text evidence="1">The sequence shown here is derived from an EMBL/GenBank/DDBJ whole genome shotgun (WGS) entry which is preliminary data.</text>
</comment>
<dbReference type="PATRIC" id="fig|1346330.5.peg.399"/>
<dbReference type="STRING" id="1346330.M472_20580"/>
<dbReference type="EMBL" id="ATDL01000003">
    <property type="protein sequence ID" value="ERJ61151.1"/>
    <property type="molecule type" value="Genomic_DNA"/>
</dbReference>
<name>U2HHC7_9SPHI</name>
<dbReference type="Proteomes" id="UP000016584">
    <property type="component" value="Unassembled WGS sequence"/>
</dbReference>
<sequence length="173" mass="20284">MLFIQKGFHHQDGGLFLLPLVKPWVFKAAKFAYMTYFHYITKFRLNDTDCLNGFLSIFEDIPGVNRHTTLSLTFKFTKHMSNNILIHYPKASSRPVSVNYKVSNEGDLKTITCVVPDKDNTPSWLELQKFELVAMKFDNAYDLVFEQRKFDRNLDTVLFLDKVFEKIMDLRQA</sequence>
<accession>U2HHC7</accession>
<organism evidence="1 2">
    <name type="scientific">Sphingobacterium paucimobilis HER1398</name>
    <dbReference type="NCBI Taxonomy" id="1346330"/>
    <lineage>
        <taxon>Bacteria</taxon>
        <taxon>Pseudomonadati</taxon>
        <taxon>Bacteroidota</taxon>
        <taxon>Sphingobacteriia</taxon>
        <taxon>Sphingobacteriales</taxon>
        <taxon>Sphingobacteriaceae</taxon>
        <taxon>Sphingobacterium</taxon>
    </lineage>
</organism>
<keyword evidence="2" id="KW-1185">Reference proteome</keyword>
<protein>
    <submittedName>
        <fullName evidence="1">Uncharacterized protein</fullName>
    </submittedName>
</protein>
<dbReference type="AlphaFoldDB" id="U2HHC7"/>